<proteinExistence type="predicted"/>
<dbReference type="EMBL" id="LT575490">
    <property type="protein sequence ID" value="SAY44560.1"/>
    <property type="molecule type" value="Genomic_DNA"/>
</dbReference>
<dbReference type="RefSeq" id="WP_072627843.1">
    <property type="nucleotide sequence ID" value="NZ_BRPU01000010.1"/>
</dbReference>
<dbReference type="Pfam" id="PF04965">
    <property type="entry name" value="GPW_gp25"/>
    <property type="match status" value="1"/>
</dbReference>
<name>A0A1C3HHN0_SERMA</name>
<protein>
    <submittedName>
        <fullName evidence="2">Gene 25-like lysozyme</fullName>
    </submittedName>
</protein>
<evidence type="ECO:0000313" key="2">
    <source>
        <dbReference type="EMBL" id="SAY44560.1"/>
    </source>
</evidence>
<reference evidence="2" key="1">
    <citation type="submission" date="2016-05" db="EMBL/GenBank/DDBJ databases">
        <authorList>
            <person name="Cock P.J.A."/>
            <person name="Cock P.J.A."/>
        </authorList>
    </citation>
    <scope>NUCLEOTIDE SEQUENCE</scope>
    <source>
        <strain evidence="2">PWN146_assembly</strain>
    </source>
</reference>
<accession>A0A1C3HHN0</accession>
<dbReference type="Gene3D" id="3.10.450.40">
    <property type="match status" value="1"/>
</dbReference>
<evidence type="ECO:0000259" key="1">
    <source>
        <dbReference type="Pfam" id="PF04965"/>
    </source>
</evidence>
<dbReference type="SUPFAM" id="SSF160719">
    <property type="entry name" value="gpW/gp25-like"/>
    <property type="match status" value="1"/>
</dbReference>
<dbReference type="AlphaFoldDB" id="A0A1C3HHN0"/>
<sequence>MKTENATSVYWQPALYRPGERVTGLADIHQSIQIILGTPCGADPHRPDFGSNIYRYIDQPVDQALPHVVRETTDALRRYEPRAEVVSVSHRAEGEHAWLQVQWRPVGAAWTETTEVTWR</sequence>
<organism evidence="2">
    <name type="scientific">Serratia marcescens</name>
    <dbReference type="NCBI Taxonomy" id="615"/>
    <lineage>
        <taxon>Bacteria</taxon>
        <taxon>Pseudomonadati</taxon>
        <taxon>Pseudomonadota</taxon>
        <taxon>Gammaproteobacteria</taxon>
        <taxon>Enterobacterales</taxon>
        <taxon>Yersiniaceae</taxon>
        <taxon>Serratia</taxon>
    </lineage>
</organism>
<gene>
    <name evidence="2" type="ORF">PWN146_03270</name>
</gene>
<dbReference type="InterPro" id="IPR007048">
    <property type="entry name" value="IraD/Gp25-like"/>
</dbReference>
<feature type="domain" description="IraD/Gp25-like" evidence="1">
    <location>
        <begin position="24"/>
        <end position="99"/>
    </location>
</feature>